<evidence type="ECO:0000313" key="2">
    <source>
        <dbReference type="Proteomes" id="UP000272729"/>
    </source>
</evidence>
<protein>
    <submittedName>
        <fullName evidence="1">Uncharacterized protein</fullName>
    </submittedName>
</protein>
<comment type="caution">
    <text evidence="1">The sequence shown here is derived from an EMBL/GenBank/DDBJ whole genome shotgun (WGS) entry which is preliminary data.</text>
</comment>
<accession>A0A495X5W9</accession>
<keyword evidence="2" id="KW-1185">Reference proteome</keyword>
<organism evidence="1 2">
    <name type="scientific">Saccharothrix variisporea</name>
    <dbReference type="NCBI Taxonomy" id="543527"/>
    <lineage>
        <taxon>Bacteria</taxon>
        <taxon>Bacillati</taxon>
        <taxon>Actinomycetota</taxon>
        <taxon>Actinomycetes</taxon>
        <taxon>Pseudonocardiales</taxon>
        <taxon>Pseudonocardiaceae</taxon>
        <taxon>Saccharothrix</taxon>
    </lineage>
</organism>
<dbReference type="AlphaFoldDB" id="A0A495X5W9"/>
<reference evidence="1 2" key="1">
    <citation type="submission" date="2018-10" db="EMBL/GenBank/DDBJ databases">
        <title>Sequencing the genomes of 1000 actinobacteria strains.</title>
        <authorList>
            <person name="Klenk H.-P."/>
        </authorList>
    </citation>
    <scope>NUCLEOTIDE SEQUENCE [LARGE SCALE GENOMIC DNA]</scope>
    <source>
        <strain evidence="1 2">DSM 43911</strain>
    </source>
</reference>
<evidence type="ECO:0000313" key="1">
    <source>
        <dbReference type="EMBL" id="RKT69372.1"/>
    </source>
</evidence>
<dbReference type="Proteomes" id="UP000272729">
    <property type="component" value="Unassembled WGS sequence"/>
</dbReference>
<gene>
    <name evidence="1" type="ORF">DFJ66_2592</name>
</gene>
<name>A0A495X5W9_9PSEU</name>
<dbReference type="RefSeq" id="WP_281276613.1">
    <property type="nucleotide sequence ID" value="NZ_JBIUBA010000002.1"/>
</dbReference>
<proteinExistence type="predicted"/>
<dbReference type="EMBL" id="RBXR01000001">
    <property type="protein sequence ID" value="RKT69372.1"/>
    <property type="molecule type" value="Genomic_DNA"/>
</dbReference>
<sequence length="41" mass="4735">MWAIRSRAVKYICTVVGQLKKAWFITEHGTLRVTTRPECLA</sequence>